<organism evidence="1 2">
    <name type="scientific">Marvinbryantia formatexigens DSM 14469</name>
    <dbReference type="NCBI Taxonomy" id="478749"/>
    <lineage>
        <taxon>Bacteria</taxon>
        <taxon>Bacillati</taxon>
        <taxon>Bacillota</taxon>
        <taxon>Clostridia</taxon>
        <taxon>Lachnospirales</taxon>
        <taxon>Lachnospiraceae</taxon>
        <taxon>Marvinbryantia</taxon>
    </lineage>
</organism>
<name>C6L8S6_9FIRM</name>
<protein>
    <submittedName>
        <fullName evidence="1">Uncharacterized protein</fullName>
    </submittedName>
</protein>
<evidence type="ECO:0000313" key="2">
    <source>
        <dbReference type="Proteomes" id="UP000005561"/>
    </source>
</evidence>
<dbReference type="EMBL" id="ACCL02000001">
    <property type="protein sequence ID" value="EET62666.1"/>
    <property type="molecule type" value="Genomic_DNA"/>
</dbReference>
<evidence type="ECO:0000313" key="1">
    <source>
        <dbReference type="EMBL" id="EET62666.1"/>
    </source>
</evidence>
<proteinExistence type="predicted"/>
<comment type="caution">
    <text evidence="1">The sequence shown here is derived from an EMBL/GenBank/DDBJ whole genome shotgun (WGS) entry which is preliminary data.</text>
</comment>
<sequence>MICALHKNPFSFTYSGRRNFYIHYHNISPANIEQIIFCTIFSYHFIQKCHIVFVEYVKMTKIVNFYLDKL</sequence>
<gene>
    <name evidence="1" type="ORF">BRYFOR_05016</name>
</gene>
<accession>C6L8S6</accession>
<reference evidence="1" key="1">
    <citation type="submission" date="2009-07" db="EMBL/GenBank/DDBJ databases">
        <authorList>
            <person name="Weinstock G."/>
            <person name="Sodergren E."/>
            <person name="Clifton S."/>
            <person name="Fulton L."/>
            <person name="Fulton B."/>
            <person name="Courtney L."/>
            <person name="Fronick C."/>
            <person name="Harrison M."/>
            <person name="Strong C."/>
            <person name="Farmer C."/>
            <person name="Delahaunty K."/>
            <person name="Markovic C."/>
            <person name="Hall O."/>
            <person name="Minx P."/>
            <person name="Tomlinson C."/>
            <person name="Mitreva M."/>
            <person name="Nelson J."/>
            <person name="Hou S."/>
            <person name="Wollam A."/>
            <person name="Pepin K.H."/>
            <person name="Johnson M."/>
            <person name="Bhonagiri V."/>
            <person name="Nash W.E."/>
            <person name="Warren W."/>
            <person name="Chinwalla A."/>
            <person name="Mardis E.R."/>
            <person name="Wilson R.K."/>
        </authorList>
    </citation>
    <scope>NUCLEOTIDE SEQUENCE [LARGE SCALE GENOMIC DNA]</scope>
    <source>
        <strain evidence="1">DSM 14469</strain>
    </source>
</reference>
<dbReference type="AlphaFoldDB" id="C6L8S6"/>
<dbReference type="Proteomes" id="UP000005561">
    <property type="component" value="Unassembled WGS sequence"/>
</dbReference>
<keyword evidence="2" id="KW-1185">Reference proteome</keyword>